<dbReference type="EMBL" id="JAZDUA010000098">
    <property type="protein sequence ID" value="KAK7868211.1"/>
    <property type="molecule type" value="Genomic_DNA"/>
</dbReference>
<keyword evidence="1" id="KW-0472">Membrane</keyword>
<evidence type="ECO:0000313" key="3">
    <source>
        <dbReference type="Proteomes" id="UP001378592"/>
    </source>
</evidence>
<protein>
    <submittedName>
        <fullName evidence="2">Uncharacterized protein</fullName>
    </submittedName>
</protein>
<dbReference type="Proteomes" id="UP001378592">
    <property type="component" value="Unassembled WGS sequence"/>
</dbReference>
<feature type="transmembrane region" description="Helical" evidence="1">
    <location>
        <begin position="46"/>
        <end position="67"/>
    </location>
</feature>
<keyword evidence="1" id="KW-0812">Transmembrane</keyword>
<proteinExistence type="predicted"/>
<evidence type="ECO:0000256" key="1">
    <source>
        <dbReference type="SAM" id="Phobius"/>
    </source>
</evidence>
<accession>A0AAN9VSW7</accession>
<evidence type="ECO:0000313" key="2">
    <source>
        <dbReference type="EMBL" id="KAK7868211.1"/>
    </source>
</evidence>
<reference evidence="2 3" key="1">
    <citation type="submission" date="2024-03" db="EMBL/GenBank/DDBJ databases">
        <title>The genome assembly and annotation of the cricket Gryllus longicercus Weissman &amp; Gray.</title>
        <authorList>
            <person name="Szrajer S."/>
            <person name="Gray D."/>
            <person name="Ylla G."/>
        </authorList>
    </citation>
    <scope>NUCLEOTIDE SEQUENCE [LARGE SCALE GENOMIC DNA]</scope>
    <source>
        <strain evidence="2">DAG 2021-001</strain>
        <tissue evidence="2">Whole body minus gut</tissue>
    </source>
</reference>
<comment type="caution">
    <text evidence="2">The sequence shown here is derived from an EMBL/GenBank/DDBJ whole genome shotgun (WGS) entry which is preliminary data.</text>
</comment>
<gene>
    <name evidence="2" type="ORF">R5R35_000615</name>
</gene>
<sequence length="111" mass="12736">MSTTRYCSFKWDAGCRPATDPGGPFTIHHQLITSYTMGRSGRVWEFVNRNLVTIVMVPSIILIHWGWTKLQDVETLVSKEERVDLPIVIGFRRLFEKVLGENNGKNAQKED</sequence>
<name>A0AAN9VSW7_9ORTH</name>
<organism evidence="2 3">
    <name type="scientific">Gryllus longicercus</name>
    <dbReference type="NCBI Taxonomy" id="2509291"/>
    <lineage>
        <taxon>Eukaryota</taxon>
        <taxon>Metazoa</taxon>
        <taxon>Ecdysozoa</taxon>
        <taxon>Arthropoda</taxon>
        <taxon>Hexapoda</taxon>
        <taxon>Insecta</taxon>
        <taxon>Pterygota</taxon>
        <taxon>Neoptera</taxon>
        <taxon>Polyneoptera</taxon>
        <taxon>Orthoptera</taxon>
        <taxon>Ensifera</taxon>
        <taxon>Gryllidea</taxon>
        <taxon>Grylloidea</taxon>
        <taxon>Gryllidae</taxon>
        <taxon>Gryllinae</taxon>
        <taxon>Gryllus</taxon>
    </lineage>
</organism>
<keyword evidence="3" id="KW-1185">Reference proteome</keyword>
<dbReference type="AlphaFoldDB" id="A0AAN9VSW7"/>
<keyword evidence="1" id="KW-1133">Transmembrane helix</keyword>